<feature type="domain" description="HTH merR-type" evidence="2">
    <location>
        <begin position="11"/>
        <end position="79"/>
    </location>
</feature>
<dbReference type="GO" id="GO:0003700">
    <property type="term" value="F:DNA-binding transcription factor activity"/>
    <property type="evidence" value="ECO:0007669"/>
    <property type="project" value="InterPro"/>
</dbReference>
<protein>
    <submittedName>
        <fullName evidence="3">DNA-binding transcriptional MerR regulator</fullName>
    </submittedName>
</protein>
<comment type="caution">
    <text evidence="3">The sequence shown here is derived from an EMBL/GenBank/DDBJ whole genome shotgun (WGS) entry which is preliminary data.</text>
</comment>
<name>A0A840B344_9SPHN</name>
<dbReference type="Pfam" id="PF13411">
    <property type="entry name" value="MerR_1"/>
    <property type="match status" value="1"/>
</dbReference>
<dbReference type="InterPro" id="IPR009061">
    <property type="entry name" value="DNA-bd_dom_put_sf"/>
</dbReference>
<keyword evidence="1 3" id="KW-0238">DNA-binding</keyword>
<dbReference type="SMART" id="SM00422">
    <property type="entry name" value="HTH_MERR"/>
    <property type="match status" value="1"/>
</dbReference>
<gene>
    <name evidence="3" type="ORF">GGR91_001864</name>
</gene>
<dbReference type="PANTHER" id="PTHR30204">
    <property type="entry name" value="REDOX-CYCLING DRUG-SENSING TRANSCRIPTIONAL ACTIVATOR SOXR"/>
    <property type="match status" value="1"/>
</dbReference>
<sequence length="119" mass="13088">MVEKSADAFRTIGEMAQVLGVRTHILRYWEEQFPMLKPLTRAGGRRLYRPDDVALLHTIHRLLYSEGYTVKGARRFLETGDVPAPAPVTASAPVATGPQFDVSALRAIRDRLASALAAA</sequence>
<dbReference type="SUPFAM" id="SSF46955">
    <property type="entry name" value="Putative DNA-binding domain"/>
    <property type="match status" value="1"/>
</dbReference>
<dbReference type="PROSITE" id="PS50937">
    <property type="entry name" value="HTH_MERR_2"/>
    <property type="match status" value="1"/>
</dbReference>
<organism evidence="3 4">
    <name type="scientific">Sphingorhabdus rigui</name>
    <dbReference type="NCBI Taxonomy" id="1282858"/>
    <lineage>
        <taxon>Bacteria</taxon>
        <taxon>Pseudomonadati</taxon>
        <taxon>Pseudomonadota</taxon>
        <taxon>Alphaproteobacteria</taxon>
        <taxon>Sphingomonadales</taxon>
        <taxon>Sphingomonadaceae</taxon>
        <taxon>Sphingorhabdus</taxon>
    </lineage>
</organism>
<dbReference type="RefSeq" id="WP_183941901.1">
    <property type="nucleotide sequence ID" value="NZ_BAABBG010000005.1"/>
</dbReference>
<evidence type="ECO:0000313" key="4">
    <source>
        <dbReference type="Proteomes" id="UP000581447"/>
    </source>
</evidence>
<evidence type="ECO:0000259" key="2">
    <source>
        <dbReference type="PROSITE" id="PS50937"/>
    </source>
</evidence>
<dbReference type="EMBL" id="JACIEA010000002">
    <property type="protein sequence ID" value="MBB3943606.1"/>
    <property type="molecule type" value="Genomic_DNA"/>
</dbReference>
<keyword evidence="4" id="KW-1185">Reference proteome</keyword>
<dbReference type="CDD" id="cd04765">
    <property type="entry name" value="HTH_MlrA-like_sg2"/>
    <property type="match status" value="1"/>
</dbReference>
<dbReference type="Proteomes" id="UP000581447">
    <property type="component" value="Unassembled WGS sequence"/>
</dbReference>
<dbReference type="GO" id="GO:0003677">
    <property type="term" value="F:DNA binding"/>
    <property type="evidence" value="ECO:0007669"/>
    <property type="project" value="UniProtKB-KW"/>
</dbReference>
<evidence type="ECO:0000313" key="3">
    <source>
        <dbReference type="EMBL" id="MBB3943606.1"/>
    </source>
</evidence>
<evidence type="ECO:0000256" key="1">
    <source>
        <dbReference type="ARBA" id="ARBA00023125"/>
    </source>
</evidence>
<reference evidence="3 4" key="1">
    <citation type="submission" date="2020-08" db="EMBL/GenBank/DDBJ databases">
        <title>Genomic Encyclopedia of Type Strains, Phase IV (KMG-IV): sequencing the most valuable type-strain genomes for metagenomic binning, comparative biology and taxonomic classification.</title>
        <authorList>
            <person name="Goeker M."/>
        </authorList>
    </citation>
    <scope>NUCLEOTIDE SEQUENCE [LARGE SCALE GENOMIC DNA]</scope>
    <source>
        <strain evidence="3 4">DSM 29050</strain>
    </source>
</reference>
<accession>A0A840B344</accession>
<dbReference type="PANTHER" id="PTHR30204:SF15">
    <property type="entry name" value="BLL5018 PROTEIN"/>
    <property type="match status" value="1"/>
</dbReference>
<dbReference type="AlphaFoldDB" id="A0A840B344"/>
<dbReference type="InterPro" id="IPR000551">
    <property type="entry name" value="MerR-type_HTH_dom"/>
</dbReference>
<proteinExistence type="predicted"/>
<dbReference type="Gene3D" id="1.10.1660.10">
    <property type="match status" value="1"/>
</dbReference>
<dbReference type="InterPro" id="IPR047057">
    <property type="entry name" value="MerR_fam"/>
</dbReference>